<accession>A0A8S5UV28</accession>
<protein>
    <submittedName>
        <fullName evidence="1">Tail protein</fullName>
    </submittedName>
</protein>
<proteinExistence type="predicted"/>
<sequence length="279" mass="31073">MANRQTLLVDGIDLATRGAIVLDYTGLTLAGFKDSGFKNPEGIDGVLDSPSTALSGLTGSVTVLFKGVSEKQVNAKYREFKQFIRSKSFWRLSTKEDPDFYRFGKFLGESEHGALTEVPVLGEATLIVKIGIQFKDGYEYTNSVIQKPYTFKASNDGDKLPNPGRPTRQVRIELRAVSQLNGYFRIEEKSSGQFVEFGTNSVLMEEGSLIMLNLGTFELIKISSSQQATNIFRYIKRGAFFKIPNGEATIKIQYRATDTAAWTTTLPVTVEMFLTPSYY</sequence>
<organism evidence="1">
    <name type="scientific">Siphoviridae sp. ctaDn21</name>
    <dbReference type="NCBI Taxonomy" id="2825563"/>
    <lineage>
        <taxon>Viruses</taxon>
        <taxon>Duplodnaviria</taxon>
        <taxon>Heunggongvirae</taxon>
        <taxon>Uroviricota</taxon>
        <taxon>Caudoviricetes</taxon>
    </lineage>
</organism>
<evidence type="ECO:0000313" key="1">
    <source>
        <dbReference type="EMBL" id="DAF98307.1"/>
    </source>
</evidence>
<dbReference type="Gene3D" id="2.40.30.200">
    <property type="match status" value="1"/>
</dbReference>
<reference evidence="1" key="1">
    <citation type="journal article" date="2021" name="Proc. Natl. Acad. Sci. U.S.A.">
        <title>A Catalog of Tens of Thousands of Viruses from Human Metagenomes Reveals Hidden Associations with Chronic Diseases.</title>
        <authorList>
            <person name="Tisza M.J."/>
            <person name="Buck C.B."/>
        </authorList>
    </citation>
    <scope>NUCLEOTIDE SEQUENCE</scope>
    <source>
        <strain evidence="1">CtaDn21</strain>
    </source>
</reference>
<dbReference type="EMBL" id="BK016144">
    <property type="protein sequence ID" value="DAF98307.1"/>
    <property type="molecule type" value="Genomic_DNA"/>
</dbReference>
<name>A0A8S5UV28_9CAUD</name>